<keyword evidence="2" id="KW-0812">Transmembrane</keyword>
<dbReference type="PANTHER" id="PTHR10404">
    <property type="entry name" value="N-ACETYLATED-ALPHA-LINKED ACIDIC DIPEPTIDASE"/>
    <property type="match status" value="1"/>
</dbReference>
<dbReference type="Gene3D" id="3.50.30.30">
    <property type="match status" value="1"/>
</dbReference>
<dbReference type="Pfam" id="PF04389">
    <property type="entry name" value="Peptidase_M28"/>
    <property type="match status" value="1"/>
</dbReference>
<keyword evidence="2" id="KW-1133">Transmembrane helix</keyword>
<name>A0A1B2JCU5_PICPA</name>
<dbReference type="InterPro" id="IPR036757">
    <property type="entry name" value="TFR-like_dimer_dom_sf"/>
</dbReference>
<evidence type="ECO:0000256" key="2">
    <source>
        <dbReference type="SAM" id="Phobius"/>
    </source>
</evidence>
<protein>
    <submittedName>
        <fullName evidence="5">BA75_02883T0</fullName>
    </submittedName>
</protein>
<evidence type="ECO:0000256" key="1">
    <source>
        <dbReference type="ARBA" id="ARBA00005634"/>
    </source>
</evidence>
<dbReference type="InterPro" id="IPR039373">
    <property type="entry name" value="Peptidase_M28B"/>
</dbReference>
<dbReference type="AlphaFoldDB" id="A0A1B2JCU5"/>
<dbReference type="GO" id="GO:0004180">
    <property type="term" value="F:carboxypeptidase activity"/>
    <property type="evidence" value="ECO:0007669"/>
    <property type="project" value="TreeGrafter"/>
</dbReference>
<dbReference type="OrthoDB" id="5841748at2759"/>
<dbReference type="SUPFAM" id="SSF53187">
    <property type="entry name" value="Zn-dependent exopeptidases"/>
    <property type="match status" value="1"/>
</dbReference>
<proteinExistence type="inferred from homology"/>
<dbReference type="Gene3D" id="1.20.930.40">
    <property type="entry name" value="Transferrin receptor-like, dimerisation domain"/>
    <property type="match status" value="1"/>
</dbReference>
<keyword evidence="6" id="KW-1185">Reference proteome</keyword>
<gene>
    <name evidence="5" type="primary">TRE2</name>
    <name evidence="5" type="ORF">ATY40_BA7502883</name>
</gene>
<dbReference type="PANTHER" id="PTHR10404:SF72">
    <property type="entry name" value="ZINC METALLOPROTEASE TRE2-RELATED"/>
    <property type="match status" value="1"/>
</dbReference>
<comment type="similarity">
    <text evidence="1">Belongs to the peptidase M28 family. M28B subfamily.</text>
</comment>
<dbReference type="SUPFAM" id="SSF52025">
    <property type="entry name" value="PA domain"/>
    <property type="match status" value="1"/>
</dbReference>
<dbReference type="Gene3D" id="3.40.630.10">
    <property type="entry name" value="Zn peptidases"/>
    <property type="match status" value="1"/>
</dbReference>
<feature type="domain" description="Peptidase M28" evidence="4">
    <location>
        <begin position="413"/>
        <end position="593"/>
    </location>
</feature>
<evidence type="ECO:0000259" key="4">
    <source>
        <dbReference type="Pfam" id="PF04389"/>
    </source>
</evidence>
<dbReference type="InterPro" id="IPR046450">
    <property type="entry name" value="PA_dom_sf"/>
</dbReference>
<dbReference type="Proteomes" id="UP000094565">
    <property type="component" value="Chromosome 2"/>
</dbReference>
<evidence type="ECO:0000313" key="6">
    <source>
        <dbReference type="Proteomes" id="UP000094565"/>
    </source>
</evidence>
<feature type="domain" description="Transferrin receptor-like dimerisation" evidence="3">
    <location>
        <begin position="661"/>
        <end position="787"/>
    </location>
</feature>
<organism evidence="5 6">
    <name type="scientific">Komagataella pastoris</name>
    <name type="common">Yeast</name>
    <name type="synonym">Pichia pastoris</name>
    <dbReference type="NCBI Taxonomy" id="4922"/>
    <lineage>
        <taxon>Eukaryota</taxon>
        <taxon>Fungi</taxon>
        <taxon>Dikarya</taxon>
        <taxon>Ascomycota</taxon>
        <taxon>Saccharomycotina</taxon>
        <taxon>Pichiomycetes</taxon>
        <taxon>Pichiales</taxon>
        <taxon>Pichiaceae</taxon>
        <taxon>Komagataella</taxon>
    </lineage>
</organism>
<dbReference type="InterPro" id="IPR007484">
    <property type="entry name" value="Peptidase_M28"/>
</dbReference>
<evidence type="ECO:0000259" key="3">
    <source>
        <dbReference type="Pfam" id="PF04253"/>
    </source>
</evidence>
<accession>A0A1B2JCU5</accession>
<reference evidence="5 6" key="1">
    <citation type="submission" date="2016-02" db="EMBL/GenBank/DDBJ databases">
        <title>Comparative genomic and transcriptomic foundation for Pichia pastoris.</title>
        <authorList>
            <person name="Love K.R."/>
            <person name="Shah K.A."/>
            <person name="Whittaker C.A."/>
            <person name="Wu J."/>
            <person name="Bartlett M.C."/>
            <person name="Ma D."/>
            <person name="Leeson R.L."/>
            <person name="Priest M."/>
            <person name="Young S.K."/>
            <person name="Love J.C."/>
        </authorList>
    </citation>
    <scope>NUCLEOTIDE SEQUENCE [LARGE SCALE GENOMIC DNA]</scope>
    <source>
        <strain evidence="5 6">ATCC 28485</strain>
    </source>
</reference>
<dbReference type="InterPro" id="IPR007365">
    <property type="entry name" value="TFR-like_dimer_dom"/>
</dbReference>
<dbReference type="SUPFAM" id="SSF47672">
    <property type="entry name" value="Transferrin receptor-like dimerisation domain"/>
    <property type="match status" value="1"/>
</dbReference>
<dbReference type="EMBL" id="CP014585">
    <property type="protein sequence ID" value="ANZ75817.1"/>
    <property type="molecule type" value="Genomic_DNA"/>
</dbReference>
<sequence>MSYQQLAGEDPPRLPPNYNDLERFNIEEPVSEQERRSLREVTRDMADQLNSKLVIPITRVLDPVYEYYSIASMKFDSYLAKVGNPLIVKRLFFVFLVAILMYVITITGLYDNAYGSYTGEFRSNDALFDFLDAQVSGAELEEQLEYISSMPHAAGTAGGLSLARYVDKFIDDSGLDLRDFFEVKPFINYPNEVSLKLYNEKDEEKFTAKLKERGIKKEGSDDMQLISFNYNSMYGEHRGNLVYANYGLSRDFNYLKEKNIELKDSVLLIRNGFVPAFQKVQYAEVFGCKGIIFISDPDSSSGYDMFSIEREDVGVSNFAPGDILSPGFSTAKSDHRYHWDDSPGTSRIVTIPISWADAIPLLKSLDNLGEKVPESWTLNIKGEKIAAFTGGSAKSQVHVVNHPIMKEQKSIWNVLGKIQGREQDEEAIVIGAQRDSSCFGACESGTSTSILLSLIRIFGEMSRRLNWKPLRSIYFASFDGTNFNMAGSTEWVEARSRELRRQAYCYIDLSDAITGNQLDIRSHPLLKTVIESALFQVADPVSNVTFSELKTKISPLDGLKRNYVPFTSYEAIPSLDIGFRAPEGYPKGSCLDSFERFKEKQVDPGMQYHETLVKIIGRIMIHLTNEPSIPFDFGAYATELAGIKEDVNRYYKDVLGDANTLNFQSLDSSLGQLRHVSDQLSQWITGWSNDVGLSGGLESTLLAINRWTWNNRQSLFEKKLRSNYGIPRRPWFKNLIYGQQYIIPDHPENYLYSTFPGVRDAIYNKDAESAQQQLEDIAKSLSNVCEDFLSR</sequence>
<keyword evidence="2" id="KW-0472">Membrane</keyword>
<dbReference type="Pfam" id="PF04253">
    <property type="entry name" value="TFR_dimer"/>
    <property type="match status" value="1"/>
</dbReference>
<feature type="transmembrane region" description="Helical" evidence="2">
    <location>
        <begin position="91"/>
        <end position="110"/>
    </location>
</feature>
<evidence type="ECO:0000313" key="5">
    <source>
        <dbReference type="EMBL" id="ANZ75817.1"/>
    </source>
</evidence>